<dbReference type="EMBL" id="JMTM01000060">
    <property type="protein sequence ID" value="OAZ03397.1"/>
    <property type="molecule type" value="Genomic_DNA"/>
</dbReference>
<keyword evidence="2" id="KW-1185">Reference proteome</keyword>
<dbReference type="AlphaFoldDB" id="A0A199XPQ4"/>
<comment type="caution">
    <text evidence="1">The sequence shown here is derived from an EMBL/GenBank/DDBJ whole genome shotgun (WGS) entry which is preliminary data.</text>
</comment>
<dbReference type="OrthoDB" id="8480302at2"/>
<evidence type="ECO:0008006" key="3">
    <source>
        <dbReference type="Google" id="ProtNLM"/>
    </source>
</evidence>
<proteinExistence type="predicted"/>
<organism evidence="1 2">
    <name type="scientific">Flavobacterium succinicans</name>
    <dbReference type="NCBI Taxonomy" id="29536"/>
    <lineage>
        <taxon>Bacteria</taxon>
        <taxon>Pseudomonadati</taxon>
        <taxon>Bacteroidota</taxon>
        <taxon>Flavobacteriia</taxon>
        <taxon>Flavobacteriales</taxon>
        <taxon>Flavobacteriaceae</taxon>
        <taxon>Flavobacterium</taxon>
    </lineage>
</organism>
<gene>
    <name evidence="1" type="ORF">FLB_21850</name>
</gene>
<reference evidence="1 2" key="1">
    <citation type="submission" date="2016-06" db="EMBL/GenBank/DDBJ databases">
        <title>Draft genome sequence of Flavobacterium succinicans strain DD5b.</title>
        <authorList>
            <person name="Poehlein A."/>
            <person name="Daniel R."/>
            <person name="Simeonova D.D."/>
        </authorList>
    </citation>
    <scope>NUCLEOTIDE SEQUENCE [LARGE SCALE GENOMIC DNA]</scope>
    <source>
        <strain evidence="1 2">DD5b</strain>
    </source>
</reference>
<name>A0A199XPQ4_9FLAO</name>
<sequence>MEDFNTLAVFTYPHEIVVLKHILELEKIPFFFENEITLSVAPFYTNALGGIQLKVHPNDFETVQTILDHLNNHLKIV</sequence>
<evidence type="ECO:0000313" key="2">
    <source>
        <dbReference type="Proteomes" id="UP000093807"/>
    </source>
</evidence>
<accession>A0A199XPQ4</accession>
<dbReference type="Proteomes" id="UP000093807">
    <property type="component" value="Unassembled WGS sequence"/>
</dbReference>
<dbReference type="RefSeq" id="WP_064715967.1">
    <property type="nucleotide sequence ID" value="NZ_JMTM01000060.1"/>
</dbReference>
<evidence type="ECO:0000313" key="1">
    <source>
        <dbReference type="EMBL" id="OAZ03397.1"/>
    </source>
</evidence>
<protein>
    <recommendedName>
        <fullName evidence="3">DUF2007 domain-containing protein</fullName>
    </recommendedName>
</protein>
<dbReference type="PATRIC" id="fig|29536.5.peg.2282"/>